<dbReference type="eggNOG" id="ENOG502S98G">
    <property type="taxonomic scope" value="Eukaryota"/>
</dbReference>
<dbReference type="GO" id="GO:0000712">
    <property type="term" value="P:resolution of meiotic recombination intermediates"/>
    <property type="evidence" value="ECO:0007669"/>
    <property type="project" value="TreeGrafter"/>
</dbReference>
<dbReference type="GO" id="GO:0031297">
    <property type="term" value="P:replication fork processing"/>
    <property type="evidence" value="ECO:0007669"/>
    <property type="project" value="TreeGrafter"/>
</dbReference>
<dbReference type="GO" id="GO:0006281">
    <property type="term" value="P:DNA repair"/>
    <property type="evidence" value="ECO:0007669"/>
    <property type="project" value="UniProtKB-KW"/>
</dbReference>
<dbReference type="OrthoDB" id="2500381at2759"/>
<dbReference type="PANTHER" id="PTHR28680">
    <property type="entry name" value="CENTROMERE PROTEIN X"/>
    <property type="match status" value="1"/>
</dbReference>
<protein>
    <recommendedName>
        <fullName evidence="10">Centromere protein X</fullName>
    </recommendedName>
</protein>
<dbReference type="RefSeq" id="XP_007918242.1">
    <property type="nucleotide sequence ID" value="XM_007920051.1"/>
</dbReference>
<organism evidence="8 9">
    <name type="scientific">Phaeoacremonium minimum (strain UCR-PA7)</name>
    <name type="common">Esca disease fungus</name>
    <name type="synonym">Togninia minima</name>
    <dbReference type="NCBI Taxonomy" id="1286976"/>
    <lineage>
        <taxon>Eukaryota</taxon>
        <taxon>Fungi</taxon>
        <taxon>Dikarya</taxon>
        <taxon>Ascomycota</taxon>
        <taxon>Pezizomycotina</taxon>
        <taxon>Sordariomycetes</taxon>
        <taxon>Sordariomycetidae</taxon>
        <taxon>Togniniales</taxon>
        <taxon>Togniniaceae</taxon>
        <taxon>Phaeoacremonium</taxon>
    </lineage>
</organism>
<dbReference type="Gene3D" id="6.10.130.30">
    <property type="match status" value="1"/>
</dbReference>
<dbReference type="InterPro" id="IPR018552">
    <property type="entry name" value="CENP-X"/>
</dbReference>
<evidence type="ECO:0000256" key="7">
    <source>
        <dbReference type="SAM" id="MobiDB-lite"/>
    </source>
</evidence>
<comment type="subcellular location">
    <subcellularLocation>
        <location evidence="1">Nucleus</location>
    </subcellularLocation>
</comment>
<dbReference type="Pfam" id="PF09415">
    <property type="entry name" value="CENP-X"/>
    <property type="match status" value="1"/>
</dbReference>
<keyword evidence="5" id="KW-0234">DNA repair</keyword>
<name>R8BCF1_PHAM7</name>
<evidence type="ECO:0000313" key="9">
    <source>
        <dbReference type="Proteomes" id="UP000014074"/>
    </source>
</evidence>
<dbReference type="GO" id="GO:0071821">
    <property type="term" value="C:FANCM-MHF complex"/>
    <property type="evidence" value="ECO:0007669"/>
    <property type="project" value="TreeGrafter"/>
</dbReference>
<evidence type="ECO:0000256" key="2">
    <source>
        <dbReference type="ARBA" id="ARBA00009359"/>
    </source>
</evidence>
<reference evidence="9" key="1">
    <citation type="journal article" date="2013" name="Genome Announc.">
        <title>Draft genome sequence of the ascomycete Phaeoacremonium aleophilum strain UCR-PA7, a causal agent of the esca disease complex in grapevines.</title>
        <authorList>
            <person name="Blanco-Ulate B."/>
            <person name="Rolshausen P."/>
            <person name="Cantu D."/>
        </authorList>
    </citation>
    <scope>NUCLEOTIDE SEQUENCE [LARGE SCALE GENOMIC DNA]</scope>
    <source>
        <strain evidence="9">UCR-PA7</strain>
    </source>
</reference>
<accession>R8BCF1</accession>
<evidence type="ECO:0000256" key="3">
    <source>
        <dbReference type="ARBA" id="ARBA00022763"/>
    </source>
</evidence>
<keyword evidence="9" id="KW-1185">Reference proteome</keyword>
<dbReference type="PANTHER" id="PTHR28680:SF1">
    <property type="entry name" value="CENTROMERE PROTEIN X"/>
    <property type="match status" value="1"/>
</dbReference>
<dbReference type="EMBL" id="KB933306">
    <property type="protein sequence ID" value="EON96984.1"/>
    <property type="molecule type" value="Genomic_DNA"/>
</dbReference>
<proteinExistence type="inferred from homology"/>
<dbReference type="GO" id="GO:0051382">
    <property type="term" value="P:kinetochore assembly"/>
    <property type="evidence" value="ECO:0007669"/>
    <property type="project" value="InterPro"/>
</dbReference>
<evidence type="ECO:0000256" key="1">
    <source>
        <dbReference type="ARBA" id="ARBA00004123"/>
    </source>
</evidence>
<evidence type="ECO:0000256" key="4">
    <source>
        <dbReference type="ARBA" id="ARBA00023125"/>
    </source>
</evidence>
<dbReference type="KEGG" id="tmn:UCRPA7_7522"/>
<sequence length="138" mass="15279">MPPKQSTSAPRGRPSSKANAPAGKPRVTGKQRPQQRQQEESFTAAEDADANDFADDAEEEDEDEGQPKTIPPELLTRILHEFFENDGTRITKDANGAVARYMDIFVREAIARAAVERDSGFLEVEDLEKVAPQLLLDL</sequence>
<gene>
    <name evidence="8" type="ORF">UCRPA7_7522</name>
</gene>
<comment type="similarity">
    <text evidence="2">Belongs to the CENP-X/MHF2 family.</text>
</comment>
<keyword evidence="4" id="KW-0238">DNA-binding</keyword>
<evidence type="ECO:0008006" key="10">
    <source>
        <dbReference type="Google" id="ProtNLM"/>
    </source>
</evidence>
<dbReference type="AlphaFoldDB" id="R8BCF1"/>
<dbReference type="GO" id="GO:0003677">
    <property type="term" value="F:DNA binding"/>
    <property type="evidence" value="ECO:0007669"/>
    <property type="project" value="UniProtKB-KW"/>
</dbReference>
<dbReference type="GeneID" id="19328289"/>
<feature type="region of interest" description="Disordered" evidence="7">
    <location>
        <begin position="1"/>
        <end position="73"/>
    </location>
</feature>
<dbReference type="CDD" id="cd22921">
    <property type="entry name" value="HFD_CENP-X"/>
    <property type="match status" value="1"/>
</dbReference>
<keyword evidence="3" id="KW-0227">DNA damage</keyword>
<dbReference type="HOGENOM" id="CLU_071333_2_0_1"/>
<dbReference type="Proteomes" id="UP000014074">
    <property type="component" value="Unassembled WGS sequence"/>
</dbReference>
<keyword evidence="6" id="KW-0539">Nucleus</keyword>
<evidence type="ECO:0000313" key="8">
    <source>
        <dbReference type="EMBL" id="EON96984.1"/>
    </source>
</evidence>
<evidence type="ECO:0000256" key="5">
    <source>
        <dbReference type="ARBA" id="ARBA00023204"/>
    </source>
</evidence>
<feature type="compositionally biased region" description="Acidic residues" evidence="7">
    <location>
        <begin position="46"/>
        <end position="64"/>
    </location>
</feature>
<evidence type="ECO:0000256" key="6">
    <source>
        <dbReference type="ARBA" id="ARBA00023242"/>
    </source>
</evidence>